<reference evidence="1" key="1">
    <citation type="submission" date="2020-04" db="EMBL/GenBank/DDBJ databases">
        <authorList>
            <person name="Chiriac C."/>
            <person name="Salcher M."/>
            <person name="Ghai R."/>
            <person name="Kavagutti S V."/>
        </authorList>
    </citation>
    <scope>NUCLEOTIDE SEQUENCE</scope>
</reference>
<sequence length="210" mass="23307">MADSIHFSLTGVDSLIKKVEALSEKVQDEIALSIRESALKIQKDAKRNAPVDMGTLRNSIFIDFDYQKNKLTYKVGASASYAPYIEFGTGGSVKVDPQYANYALQFKGKRAGGGTLDEFLLALMDWVKRKGIAGTYQAKTYDIKTRKAIKITRKGGKSQQMSEDFDVAFAIMLKILKKGINPQPFLLPAYDAEKVNLVKKIKNALNNVKS</sequence>
<dbReference type="InterPro" id="IPR010064">
    <property type="entry name" value="HK97-gp10_tail"/>
</dbReference>
<evidence type="ECO:0000313" key="1">
    <source>
        <dbReference type="EMBL" id="CAB4143937.1"/>
    </source>
</evidence>
<proteinExistence type="predicted"/>
<protein>
    <submittedName>
        <fullName evidence="1">Phge_HK97_gp10, phage protein, HK97 gp10 family</fullName>
    </submittedName>
</protein>
<name>A0A6J5MDF3_9CAUD</name>
<organism evidence="1">
    <name type="scientific">uncultured Caudovirales phage</name>
    <dbReference type="NCBI Taxonomy" id="2100421"/>
    <lineage>
        <taxon>Viruses</taxon>
        <taxon>Duplodnaviria</taxon>
        <taxon>Heunggongvirae</taxon>
        <taxon>Uroviricota</taxon>
        <taxon>Caudoviricetes</taxon>
        <taxon>Peduoviridae</taxon>
        <taxon>Maltschvirus</taxon>
        <taxon>Maltschvirus maltsch</taxon>
    </lineage>
</organism>
<dbReference type="EMBL" id="LR796433">
    <property type="protein sequence ID" value="CAB4143937.1"/>
    <property type="molecule type" value="Genomic_DNA"/>
</dbReference>
<dbReference type="Pfam" id="PF04883">
    <property type="entry name" value="HK97-gp10_like"/>
    <property type="match status" value="1"/>
</dbReference>
<dbReference type="NCBIfam" id="TIGR01725">
    <property type="entry name" value="phge_HK97_gp10"/>
    <property type="match status" value="1"/>
</dbReference>
<gene>
    <name evidence="1" type="ORF">UFOVP463_9</name>
</gene>
<accession>A0A6J5MDF3</accession>